<keyword evidence="2" id="KW-1185">Reference proteome</keyword>
<accession>A0A4Y2D0S5</accession>
<comment type="caution">
    <text evidence="1">The sequence shown here is derived from an EMBL/GenBank/DDBJ whole genome shotgun (WGS) entry which is preliminary data.</text>
</comment>
<evidence type="ECO:0000313" key="2">
    <source>
        <dbReference type="Proteomes" id="UP000499080"/>
    </source>
</evidence>
<dbReference type="AlphaFoldDB" id="A0A4Y2D0S5"/>
<protein>
    <submittedName>
        <fullName evidence="1">Uncharacterized protein</fullName>
    </submittedName>
</protein>
<sequence length="124" mass="13993">MEGNSETYEKEKQNLKICKESEDDDCGSFQQESVAAKIKEVTYLESSMANFSTNLYILIDNVRGVRMKACYLYVCGIQEVDGGELGVTGVRLDNLGKSIFVLVVNDQFEISYIQLKVIIYDLII</sequence>
<name>A0A4Y2D0S5_ARAVE</name>
<gene>
    <name evidence="1" type="ORF">AVEN_186411_1</name>
</gene>
<proteinExistence type="predicted"/>
<reference evidence="1 2" key="1">
    <citation type="journal article" date="2019" name="Sci. Rep.">
        <title>Orb-weaving spider Araneus ventricosus genome elucidates the spidroin gene catalogue.</title>
        <authorList>
            <person name="Kono N."/>
            <person name="Nakamura H."/>
            <person name="Ohtoshi R."/>
            <person name="Moran D.A.P."/>
            <person name="Shinohara A."/>
            <person name="Yoshida Y."/>
            <person name="Fujiwara M."/>
            <person name="Mori M."/>
            <person name="Tomita M."/>
            <person name="Arakawa K."/>
        </authorList>
    </citation>
    <scope>NUCLEOTIDE SEQUENCE [LARGE SCALE GENOMIC DNA]</scope>
</reference>
<organism evidence="1 2">
    <name type="scientific">Araneus ventricosus</name>
    <name type="common">Orbweaver spider</name>
    <name type="synonym">Epeira ventricosa</name>
    <dbReference type="NCBI Taxonomy" id="182803"/>
    <lineage>
        <taxon>Eukaryota</taxon>
        <taxon>Metazoa</taxon>
        <taxon>Ecdysozoa</taxon>
        <taxon>Arthropoda</taxon>
        <taxon>Chelicerata</taxon>
        <taxon>Arachnida</taxon>
        <taxon>Araneae</taxon>
        <taxon>Araneomorphae</taxon>
        <taxon>Entelegynae</taxon>
        <taxon>Araneoidea</taxon>
        <taxon>Araneidae</taxon>
        <taxon>Araneus</taxon>
    </lineage>
</organism>
<dbReference type="EMBL" id="BGPR01000274">
    <property type="protein sequence ID" value="GBM09706.1"/>
    <property type="molecule type" value="Genomic_DNA"/>
</dbReference>
<dbReference type="Proteomes" id="UP000499080">
    <property type="component" value="Unassembled WGS sequence"/>
</dbReference>
<evidence type="ECO:0000313" key="1">
    <source>
        <dbReference type="EMBL" id="GBM09706.1"/>
    </source>
</evidence>